<dbReference type="GO" id="GO:0015079">
    <property type="term" value="F:potassium ion transmembrane transporter activity"/>
    <property type="evidence" value="ECO:0007669"/>
    <property type="project" value="InterPro"/>
</dbReference>
<sequence>MRVVIVGASRFGQATAKELLESGHEVVLVDENPERLKSARETLDCGMVHGDGCLPTVQRDAFGDHADALVALTNADDVNVLAAAVGRSVGFPRVVPQIVRPELLSVCQELGLSDLITPHATVARSIVRVLEDGADAALDLRYYKGVQVLGYKIGKRCHGWTVADFELPEKARIIGIARGENEEEFVFDIDELCEGDRLIIVAAPKAHEKLDALFAEPPEPAENGLAERG</sequence>
<gene>
    <name evidence="9" type="ORF">SAMN04488105_103236</name>
</gene>
<dbReference type="SUPFAM" id="SSF51735">
    <property type="entry name" value="NAD(P)-binding Rossmann-fold domains"/>
    <property type="match status" value="1"/>
</dbReference>
<keyword evidence="6" id="KW-0406">Ion transport</keyword>
<dbReference type="PROSITE" id="PS51202">
    <property type="entry name" value="RCK_C"/>
    <property type="match status" value="1"/>
</dbReference>
<keyword evidence="3" id="KW-0633">Potassium transport</keyword>
<dbReference type="Gene3D" id="3.30.70.1450">
    <property type="entry name" value="Regulator of K+ conductance, C-terminal domain"/>
    <property type="match status" value="1"/>
</dbReference>
<evidence type="ECO:0000256" key="3">
    <source>
        <dbReference type="ARBA" id="ARBA00022538"/>
    </source>
</evidence>
<keyword evidence="4" id="KW-0630">Potassium</keyword>
<evidence type="ECO:0000256" key="2">
    <source>
        <dbReference type="ARBA" id="ARBA00022448"/>
    </source>
</evidence>
<dbReference type="GO" id="GO:0005886">
    <property type="term" value="C:plasma membrane"/>
    <property type="evidence" value="ECO:0007669"/>
    <property type="project" value="InterPro"/>
</dbReference>
<evidence type="ECO:0000313" key="10">
    <source>
        <dbReference type="Proteomes" id="UP000198994"/>
    </source>
</evidence>
<dbReference type="InterPro" id="IPR006036">
    <property type="entry name" value="K_uptake_TrkA"/>
</dbReference>
<dbReference type="AlphaFoldDB" id="A0A1G7CPS4"/>
<dbReference type="InterPro" id="IPR003148">
    <property type="entry name" value="RCK_N"/>
</dbReference>
<keyword evidence="10" id="KW-1185">Reference proteome</keyword>
<evidence type="ECO:0000256" key="6">
    <source>
        <dbReference type="ARBA" id="ARBA00023065"/>
    </source>
</evidence>
<dbReference type="SUPFAM" id="SSF116726">
    <property type="entry name" value="TrkA C-terminal domain-like"/>
    <property type="match status" value="1"/>
</dbReference>
<dbReference type="InterPro" id="IPR036291">
    <property type="entry name" value="NAD(P)-bd_dom_sf"/>
</dbReference>
<accession>A0A1G7CPS4</accession>
<dbReference type="PRINTS" id="PR00335">
    <property type="entry name" value="KUPTAKETRKA"/>
</dbReference>
<organism evidence="9 10">
    <name type="scientific">Salipiger thiooxidans</name>
    <dbReference type="NCBI Taxonomy" id="282683"/>
    <lineage>
        <taxon>Bacteria</taxon>
        <taxon>Pseudomonadati</taxon>
        <taxon>Pseudomonadota</taxon>
        <taxon>Alphaproteobacteria</taxon>
        <taxon>Rhodobacterales</taxon>
        <taxon>Roseobacteraceae</taxon>
        <taxon>Salipiger</taxon>
    </lineage>
</organism>
<name>A0A1G7CPS4_9RHOB</name>
<proteinExistence type="predicted"/>
<feature type="domain" description="RCK C-terminal" evidence="8">
    <location>
        <begin position="135"/>
        <end position="216"/>
    </location>
</feature>
<evidence type="ECO:0000259" key="7">
    <source>
        <dbReference type="PROSITE" id="PS51201"/>
    </source>
</evidence>
<evidence type="ECO:0000259" key="8">
    <source>
        <dbReference type="PROSITE" id="PS51202"/>
    </source>
</evidence>
<dbReference type="RefSeq" id="WP_165617034.1">
    <property type="nucleotide sequence ID" value="NZ_FNAV01000003.1"/>
</dbReference>
<dbReference type="InterPro" id="IPR006037">
    <property type="entry name" value="RCK_C"/>
</dbReference>
<keyword evidence="2" id="KW-0813">Transport</keyword>
<dbReference type="PANTHER" id="PTHR43833">
    <property type="entry name" value="POTASSIUM CHANNEL PROTEIN 2-RELATED-RELATED"/>
    <property type="match status" value="1"/>
</dbReference>
<protein>
    <recommendedName>
        <fullName evidence="1">Trk system potassium uptake protein TrkA</fullName>
    </recommendedName>
</protein>
<evidence type="ECO:0000313" key="9">
    <source>
        <dbReference type="EMBL" id="SDE40475.1"/>
    </source>
</evidence>
<evidence type="ECO:0000256" key="4">
    <source>
        <dbReference type="ARBA" id="ARBA00022958"/>
    </source>
</evidence>
<reference evidence="10" key="1">
    <citation type="submission" date="2016-10" db="EMBL/GenBank/DDBJ databases">
        <authorList>
            <person name="Varghese N."/>
            <person name="Submissions S."/>
        </authorList>
    </citation>
    <scope>NUCLEOTIDE SEQUENCE [LARGE SCALE GENOMIC DNA]</scope>
    <source>
        <strain evidence="10">DSM 10146</strain>
    </source>
</reference>
<dbReference type="InterPro" id="IPR050721">
    <property type="entry name" value="Trk_Ktr_HKT_K-transport"/>
</dbReference>
<dbReference type="Pfam" id="PF02254">
    <property type="entry name" value="TrkA_N"/>
    <property type="match status" value="1"/>
</dbReference>
<dbReference type="PROSITE" id="PS51201">
    <property type="entry name" value="RCK_N"/>
    <property type="match status" value="1"/>
</dbReference>
<evidence type="ECO:0000256" key="1">
    <source>
        <dbReference type="ARBA" id="ARBA00017378"/>
    </source>
</evidence>
<dbReference type="Proteomes" id="UP000198994">
    <property type="component" value="Unassembled WGS sequence"/>
</dbReference>
<dbReference type="Gene3D" id="3.40.50.720">
    <property type="entry name" value="NAD(P)-binding Rossmann-like Domain"/>
    <property type="match status" value="1"/>
</dbReference>
<dbReference type="STRING" id="282683.SAMN04488105_103236"/>
<feature type="domain" description="RCK N-terminal" evidence="7">
    <location>
        <begin position="1"/>
        <end position="117"/>
    </location>
</feature>
<dbReference type="PANTHER" id="PTHR43833:SF5">
    <property type="entry name" value="TRK SYSTEM POTASSIUM UPTAKE PROTEIN TRKA"/>
    <property type="match status" value="1"/>
</dbReference>
<keyword evidence="5" id="KW-0520">NAD</keyword>
<dbReference type="InterPro" id="IPR036721">
    <property type="entry name" value="RCK_C_sf"/>
</dbReference>
<evidence type="ECO:0000256" key="5">
    <source>
        <dbReference type="ARBA" id="ARBA00023027"/>
    </source>
</evidence>
<dbReference type="EMBL" id="FNAV01000003">
    <property type="protein sequence ID" value="SDE40475.1"/>
    <property type="molecule type" value="Genomic_DNA"/>
</dbReference>